<dbReference type="Gene3D" id="3.40.366.10">
    <property type="entry name" value="Malonyl-Coenzyme A Acyl Carrier Protein, domain 2"/>
    <property type="match status" value="2"/>
</dbReference>
<dbReference type="InterPro" id="IPR050091">
    <property type="entry name" value="PKS_NRPS_Biosynth_Enz"/>
</dbReference>
<evidence type="ECO:0000256" key="3">
    <source>
        <dbReference type="ARBA" id="ARBA00022553"/>
    </source>
</evidence>
<name>A0A4R4T3U2_9ACTN</name>
<evidence type="ECO:0000256" key="2">
    <source>
        <dbReference type="ARBA" id="ARBA00022450"/>
    </source>
</evidence>
<evidence type="ECO:0000256" key="4">
    <source>
        <dbReference type="ARBA" id="ARBA00022679"/>
    </source>
</evidence>
<keyword evidence="5" id="KW-0511">Multifunctional enzyme</keyword>
<dbReference type="SMART" id="SM00825">
    <property type="entry name" value="PKS_KS"/>
    <property type="match status" value="1"/>
</dbReference>
<keyword evidence="9" id="KW-1185">Reference proteome</keyword>
<dbReference type="Pfam" id="PF02801">
    <property type="entry name" value="Ketoacyl-synt_C"/>
    <property type="match status" value="1"/>
</dbReference>
<dbReference type="SMART" id="SM00827">
    <property type="entry name" value="PKS_AT"/>
    <property type="match status" value="1"/>
</dbReference>
<keyword evidence="3" id="KW-0597">Phosphoprotein</keyword>
<dbReference type="CDD" id="cd00833">
    <property type="entry name" value="PKS"/>
    <property type="match status" value="1"/>
</dbReference>
<dbReference type="PROSITE" id="PS52004">
    <property type="entry name" value="KS3_2"/>
    <property type="match status" value="1"/>
</dbReference>
<dbReference type="EMBL" id="SMKI01000281">
    <property type="protein sequence ID" value="TDC71417.1"/>
    <property type="molecule type" value="Genomic_DNA"/>
</dbReference>
<dbReference type="InterPro" id="IPR016039">
    <property type="entry name" value="Thiolase-like"/>
</dbReference>
<dbReference type="Pfam" id="PF00698">
    <property type="entry name" value="Acyl_transf_1"/>
    <property type="match status" value="1"/>
</dbReference>
<dbReference type="InterPro" id="IPR018201">
    <property type="entry name" value="Ketoacyl_synth_AS"/>
</dbReference>
<dbReference type="FunFam" id="3.40.47.10:FF:000019">
    <property type="entry name" value="Polyketide synthase type I"/>
    <property type="match status" value="1"/>
</dbReference>
<reference evidence="8 9" key="1">
    <citation type="submission" date="2019-03" db="EMBL/GenBank/DDBJ databases">
        <title>Draft genome sequences of novel Actinobacteria.</title>
        <authorList>
            <person name="Sahin N."/>
            <person name="Ay H."/>
            <person name="Saygin H."/>
        </authorList>
    </citation>
    <scope>NUCLEOTIDE SEQUENCE [LARGE SCALE GENOMIC DNA]</scope>
    <source>
        <strain evidence="8 9">DSM 41900</strain>
    </source>
</reference>
<dbReference type="Gene3D" id="6.10.140.1830">
    <property type="match status" value="1"/>
</dbReference>
<accession>A0A4R4T3U2</accession>
<dbReference type="Pfam" id="PF00109">
    <property type="entry name" value="ketoacyl-synt"/>
    <property type="match status" value="1"/>
</dbReference>
<keyword evidence="6" id="KW-0012">Acyltransferase</keyword>
<dbReference type="GO" id="GO:0006633">
    <property type="term" value="P:fatty acid biosynthetic process"/>
    <property type="evidence" value="ECO:0007669"/>
    <property type="project" value="InterPro"/>
</dbReference>
<dbReference type="OrthoDB" id="9778690at2"/>
<dbReference type="InterPro" id="IPR001227">
    <property type="entry name" value="Ac_transferase_dom_sf"/>
</dbReference>
<dbReference type="SUPFAM" id="SSF52151">
    <property type="entry name" value="FabD/lysophospholipase-like"/>
    <property type="match status" value="1"/>
</dbReference>
<keyword evidence="4" id="KW-0808">Transferase</keyword>
<dbReference type="Pfam" id="PF16197">
    <property type="entry name" value="KAsynt_C_assoc"/>
    <property type="match status" value="1"/>
</dbReference>
<dbReference type="InterPro" id="IPR014043">
    <property type="entry name" value="Acyl_transferase_dom"/>
</dbReference>
<dbReference type="InterPro" id="IPR015083">
    <property type="entry name" value="NorB/c/GfsB-D-like_docking"/>
</dbReference>
<evidence type="ECO:0000313" key="8">
    <source>
        <dbReference type="EMBL" id="TDC71417.1"/>
    </source>
</evidence>
<comment type="cofactor">
    <cofactor evidence="1">
        <name>pantetheine 4'-phosphate</name>
        <dbReference type="ChEBI" id="CHEBI:47942"/>
    </cofactor>
</comment>
<organism evidence="8 9">
    <name type="scientific">Streptomyces hainanensis</name>
    <dbReference type="NCBI Taxonomy" id="402648"/>
    <lineage>
        <taxon>Bacteria</taxon>
        <taxon>Bacillati</taxon>
        <taxon>Actinomycetota</taxon>
        <taxon>Actinomycetes</taxon>
        <taxon>Kitasatosporales</taxon>
        <taxon>Streptomycetaceae</taxon>
        <taxon>Streptomyces</taxon>
    </lineage>
</organism>
<dbReference type="Gene3D" id="3.40.47.10">
    <property type="match status" value="1"/>
</dbReference>
<gene>
    <name evidence="8" type="ORF">E1283_23520</name>
</gene>
<dbReference type="SUPFAM" id="SSF53901">
    <property type="entry name" value="Thiolase-like"/>
    <property type="match status" value="1"/>
</dbReference>
<evidence type="ECO:0000256" key="6">
    <source>
        <dbReference type="ARBA" id="ARBA00023315"/>
    </source>
</evidence>
<dbReference type="GO" id="GO:0031177">
    <property type="term" value="F:phosphopantetheine binding"/>
    <property type="evidence" value="ECO:0007669"/>
    <property type="project" value="UniProtKB-ARBA"/>
</dbReference>
<protein>
    <submittedName>
        <fullName evidence="8">Type I polyketide synthase</fullName>
    </submittedName>
</protein>
<dbReference type="InterPro" id="IPR014031">
    <property type="entry name" value="Ketoacyl_synth_C"/>
</dbReference>
<dbReference type="Proteomes" id="UP000295345">
    <property type="component" value="Unassembled WGS sequence"/>
</dbReference>
<dbReference type="GO" id="GO:0004312">
    <property type="term" value="F:fatty acid synthase activity"/>
    <property type="evidence" value="ECO:0007669"/>
    <property type="project" value="TreeGrafter"/>
</dbReference>
<dbReference type="AlphaFoldDB" id="A0A4R4T3U2"/>
<dbReference type="PANTHER" id="PTHR43775">
    <property type="entry name" value="FATTY ACID SYNTHASE"/>
    <property type="match status" value="1"/>
</dbReference>
<evidence type="ECO:0000256" key="5">
    <source>
        <dbReference type="ARBA" id="ARBA00023268"/>
    </source>
</evidence>
<dbReference type="PROSITE" id="PS00606">
    <property type="entry name" value="KS3_1"/>
    <property type="match status" value="1"/>
</dbReference>
<evidence type="ECO:0000256" key="1">
    <source>
        <dbReference type="ARBA" id="ARBA00001957"/>
    </source>
</evidence>
<dbReference type="InterPro" id="IPR016035">
    <property type="entry name" value="Acyl_Trfase/lysoPLipase"/>
</dbReference>
<keyword evidence="2" id="KW-0596">Phosphopantetheine</keyword>
<dbReference type="InterPro" id="IPR020841">
    <property type="entry name" value="PKS_Beta-ketoAc_synthase_dom"/>
</dbReference>
<dbReference type="InterPro" id="IPR041618">
    <property type="entry name" value="PKS_DE"/>
</dbReference>
<dbReference type="PANTHER" id="PTHR43775:SF51">
    <property type="entry name" value="INACTIVE PHENOLPHTHIOCEROL SYNTHESIS POLYKETIDE SYNTHASE TYPE I PKS1-RELATED"/>
    <property type="match status" value="1"/>
</dbReference>
<dbReference type="Gene3D" id="3.30.70.3290">
    <property type="match status" value="2"/>
</dbReference>
<dbReference type="Pfam" id="PF18369">
    <property type="entry name" value="PKS_DE"/>
    <property type="match status" value="1"/>
</dbReference>
<dbReference type="InterPro" id="IPR032821">
    <property type="entry name" value="PKS_assoc"/>
</dbReference>
<proteinExistence type="predicted"/>
<evidence type="ECO:0000259" key="7">
    <source>
        <dbReference type="PROSITE" id="PS52004"/>
    </source>
</evidence>
<evidence type="ECO:0000313" key="9">
    <source>
        <dbReference type="Proteomes" id="UP000295345"/>
    </source>
</evidence>
<comment type="caution">
    <text evidence="8">The sequence shown here is derived from an EMBL/GenBank/DDBJ whole genome shotgun (WGS) entry which is preliminary data.</text>
</comment>
<dbReference type="GO" id="GO:0033068">
    <property type="term" value="P:macrolide biosynthetic process"/>
    <property type="evidence" value="ECO:0007669"/>
    <property type="project" value="UniProtKB-ARBA"/>
</dbReference>
<dbReference type="InterPro" id="IPR014030">
    <property type="entry name" value="Ketoacyl_synth_N"/>
</dbReference>
<feature type="domain" description="Ketosynthase family 3 (KS3)" evidence="7">
    <location>
        <begin position="34"/>
        <end position="457"/>
    </location>
</feature>
<sequence>MTVSTDEIVEALRAAMVEAERLRRRNQQLTAALTEPVAIVGMACRYPGGVASPEDLWELVAEGRDAVSAFPTDRGWNLDELYHPERVGKSYVREGGFLAGATEFDAGFFGISREEAVAMDPQQRLLLETCWEAFERAGIDPWAVRGLPAGVFIGAMPSEYGHGAVPEGDFEVAAVTGNAGSVMSGRLAYVFGLEGPAVTVDTACSSSLVALHLAGQALRQGDCDLALVGGVSVISNPALFMGASQQRTLARDGRCKPFAAAADGLGLGEGAGVVVLERLSDAQRNGRQVLAVVRGSAVNQDGASNGLTAPNGPSQQRVIRQALANAGLAPSDIDAVEAHGNGTPLGDPIEAQALLATYGQDRSGGQPLWLGSVKSNIGYPRAASGVAGVIKMVMAIRHGQLPRTLHVDEPSPHVDWSAGAVELLTAPRAWPERGRPRRAGVSAFGISGTNAHAIVEQAPPAPAPPVAGAGVEAGRAVSWPVVPWLVSARSEAGLRAQARRLLRHLTTERESGPVDVSHALATTRAPLEHRAVVLGEDREALLAGLEALSGNERAEGVVAGRARGDARVAVVFPDAGSRPIRVGRSLYAVSRPFAEALDEVLGELELHLGGPVRPVFLAADGSREQGVAEHFDPSRAGLFALQVALFRLVSSYGIRVDAVMGHGFGGLGAAHAAGVLTLRDACVLAAADARLGREASGGEPESRAREFRRVAEGLTPAAPAIPIVSSSTGEEVPAELLCSAAYWTRQVRGPAGATPAVQRLVRRGLSAVVTLAPTGSGGDLPADSPSGQVLVSLPPPDRPEVAAVLSALARLHTHGVALRWEEAFAGRSPRRVELPTYAFQRERYWMAPPASAASEPSEAAFWEAVEKGDVESVADALGLDRARERRALETTLPALSSWRRRNRQS</sequence>
<dbReference type="Pfam" id="PF08990">
    <property type="entry name" value="Docking"/>
    <property type="match status" value="1"/>
</dbReference>
<dbReference type="GO" id="GO:0004315">
    <property type="term" value="F:3-oxoacyl-[acyl-carrier-protein] synthase activity"/>
    <property type="evidence" value="ECO:0007669"/>
    <property type="project" value="InterPro"/>
</dbReference>